<dbReference type="InterPro" id="IPR003374">
    <property type="entry name" value="ApbE-like_sf"/>
</dbReference>
<dbReference type="OrthoDB" id="176613at2157"/>
<evidence type="ECO:0000313" key="12">
    <source>
        <dbReference type="Proteomes" id="UP000010866"/>
    </source>
</evidence>
<keyword evidence="8" id="KW-0460">Magnesium</keyword>
<evidence type="ECO:0000256" key="6">
    <source>
        <dbReference type="ARBA" id="ARBA00022723"/>
    </source>
</evidence>
<gene>
    <name evidence="11" type="ordered locus">Metho_0409</name>
</gene>
<proteinExistence type="predicted"/>
<organism evidence="11 12">
    <name type="scientific">Methanomethylovorans hollandica (strain DSM 15978 / NBRC 107637 / DMS1)</name>
    <dbReference type="NCBI Taxonomy" id="867904"/>
    <lineage>
        <taxon>Archaea</taxon>
        <taxon>Methanobacteriati</taxon>
        <taxon>Methanobacteriota</taxon>
        <taxon>Stenosarchaea group</taxon>
        <taxon>Methanomicrobia</taxon>
        <taxon>Methanosarcinales</taxon>
        <taxon>Methanosarcinaceae</taxon>
        <taxon>Methanomethylovorans</taxon>
    </lineage>
</organism>
<dbReference type="EMBL" id="CP003362">
    <property type="protein sequence ID" value="AGB48678.1"/>
    <property type="molecule type" value="Genomic_DNA"/>
</dbReference>
<reference evidence="12" key="1">
    <citation type="submission" date="2012-02" db="EMBL/GenBank/DDBJ databases">
        <title>Complete sequence of chromosome of Methanomethylovorans hollandica DSM 15978.</title>
        <authorList>
            <person name="Lucas S."/>
            <person name="Copeland A."/>
            <person name="Lapidus A."/>
            <person name="Glavina del Rio T."/>
            <person name="Dalin E."/>
            <person name="Tice H."/>
            <person name="Bruce D."/>
            <person name="Goodwin L."/>
            <person name="Pitluck S."/>
            <person name="Peters L."/>
            <person name="Mikhailova N."/>
            <person name="Held B."/>
            <person name="Kyrpides N."/>
            <person name="Mavromatis K."/>
            <person name="Ivanova N."/>
            <person name="Brettin T."/>
            <person name="Detter J.C."/>
            <person name="Han C."/>
            <person name="Larimer F."/>
            <person name="Land M."/>
            <person name="Hauser L."/>
            <person name="Markowitz V."/>
            <person name="Cheng J.-F."/>
            <person name="Hugenholtz P."/>
            <person name="Woyke T."/>
            <person name="Wu D."/>
            <person name="Spring S."/>
            <person name="Schroeder M."/>
            <person name="Brambilla E."/>
            <person name="Klenk H.-P."/>
            <person name="Eisen J.A."/>
        </authorList>
    </citation>
    <scope>NUCLEOTIDE SEQUENCE [LARGE SCALE GENOMIC DNA]</scope>
    <source>
        <strain evidence="12">DSM 15978 / NBRC 107637 / DMS1</strain>
    </source>
</reference>
<name>L0KX74_METHD</name>
<comment type="catalytic activity">
    <reaction evidence="10">
        <text>L-threonyl-[protein] + FAD = FMN-L-threonyl-[protein] + AMP + H(+)</text>
        <dbReference type="Rhea" id="RHEA:36847"/>
        <dbReference type="Rhea" id="RHEA-COMP:11060"/>
        <dbReference type="Rhea" id="RHEA-COMP:11061"/>
        <dbReference type="ChEBI" id="CHEBI:15378"/>
        <dbReference type="ChEBI" id="CHEBI:30013"/>
        <dbReference type="ChEBI" id="CHEBI:57692"/>
        <dbReference type="ChEBI" id="CHEBI:74257"/>
        <dbReference type="ChEBI" id="CHEBI:456215"/>
        <dbReference type="EC" id="2.7.1.180"/>
    </reaction>
</comment>
<evidence type="ECO:0000256" key="3">
    <source>
        <dbReference type="ARBA" id="ARBA00016337"/>
    </source>
</evidence>
<sequence>MMYKTVTIVLITILSVSFVINCIDKDVASQEPIPQIYNDTRSIMDTIVTIKVVDTDSTHARMAIDNAFEKVHYVDSSMDYFDNTSELSRLNTDAQLFDASNNLTYVVNKSIYYQHITHGAFDITILPLLDLWKSKFVPGGTHQPPAENEISETLRLVNASNITIKGNDIFLEEGMKITLGGIAKGYALDLAIDSLRKDGISSGFVDAGGNGYYIGHRPDGTSWRVGLQNPNMSEQVITVVGVTDMAIATSGNYERYFSEEAKVSHIADPRTGYPSQNLISATVIAPTGIDSDALSTSVFVLGEQDGLKMIEELDGIECLLITNDKRIVKSSGFEKYEVASA</sequence>
<evidence type="ECO:0000256" key="1">
    <source>
        <dbReference type="ARBA" id="ARBA00001946"/>
    </source>
</evidence>
<evidence type="ECO:0000256" key="5">
    <source>
        <dbReference type="ARBA" id="ARBA00022679"/>
    </source>
</evidence>
<evidence type="ECO:0000256" key="9">
    <source>
        <dbReference type="ARBA" id="ARBA00031306"/>
    </source>
</evidence>
<dbReference type="EC" id="2.7.1.180" evidence="2"/>
<keyword evidence="11" id="KW-0449">Lipoprotein</keyword>
<keyword evidence="4" id="KW-0285">Flavoprotein</keyword>
<dbReference type="GO" id="GO:0046872">
    <property type="term" value="F:metal ion binding"/>
    <property type="evidence" value="ECO:0007669"/>
    <property type="project" value="UniProtKB-KW"/>
</dbReference>
<evidence type="ECO:0000313" key="11">
    <source>
        <dbReference type="EMBL" id="AGB48678.1"/>
    </source>
</evidence>
<dbReference type="AlphaFoldDB" id="L0KX74"/>
<dbReference type="SUPFAM" id="SSF143631">
    <property type="entry name" value="ApbE-like"/>
    <property type="match status" value="1"/>
</dbReference>
<dbReference type="GO" id="GO:0016740">
    <property type="term" value="F:transferase activity"/>
    <property type="evidence" value="ECO:0007669"/>
    <property type="project" value="UniProtKB-KW"/>
</dbReference>
<dbReference type="Gene3D" id="3.10.520.10">
    <property type="entry name" value="ApbE-like domains"/>
    <property type="match status" value="1"/>
</dbReference>
<dbReference type="PIRSF" id="PIRSF006268">
    <property type="entry name" value="ApbE"/>
    <property type="match status" value="1"/>
</dbReference>
<evidence type="ECO:0000256" key="8">
    <source>
        <dbReference type="ARBA" id="ARBA00022842"/>
    </source>
</evidence>
<dbReference type="InterPro" id="IPR024932">
    <property type="entry name" value="ApbE"/>
</dbReference>
<dbReference type="Proteomes" id="UP000010866">
    <property type="component" value="Chromosome"/>
</dbReference>
<keyword evidence="5" id="KW-0808">Transferase</keyword>
<keyword evidence="6" id="KW-0479">Metal-binding</keyword>
<dbReference type="PANTHER" id="PTHR30040:SF2">
    <property type="entry name" value="FAD:PROTEIN FMN TRANSFERASE"/>
    <property type="match status" value="1"/>
</dbReference>
<evidence type="ECO:0000256" key="10">
    <source>
        <dbReference type="ARBA" id="ARBA00048540"/>
    </source>
</evidence>
<dbReference type="KEGG" id="mhz:Metho_0409"/>
<dbReference type="STRING" id="867904.Metho_0409"/>
<dbReference type="HOGENOM" id="CLU_044403_2_0_2"/>
<keyword evidence="12" id="KW-1185">Reference proteome</keyword>
<dbReference type="Pfam" id="PF02424">
    <property type="entry name" value="ApbE"/>
    <property type="match status" value="1"/>
</dbReference>
<keyword evidence="7" id="KW-0274">FAD</keyword>
<protein>
    <recommendedName>
        <fullName evidence="3">FAD:protein FMN transferase</fullName>
        <ecNumber evidence="2">2.7.1.180</ecNumber>
    </recommendedName>
    <alternativeName>
        <fullName evidence="9">Flavin transferase</fullName>
    </alternativeName>
</protein>
<evidence type="ECO:0000256" key="4">
    <source>
        <dbReference type="ARBA" id="ARBA00022630"/>
    </source>
</evidence>
<evidence type="ECO:0000256" key="7">
    <source>
        <dbReference type="ARBA" id="ARBA00022827"/>
    </source>
</evidence>
<dbReference type="PANTHER" id="PTHR30040">
    <property type="entry name" value="THIAMINE BIOSYNTHESIS LIPOPROTEIN APBE"/>
    <property type="match status" value="1"/>
</dbReference>
<evidence type="ECO:0000256" key="2">
    <source>
        <dbReference type="ARBA" id="ARBA00011955"/>
    </source>
</evidence>
<comment type="cofactor">
    <cofactor evidence="1">
        <name>Mg(2+)</name>
        <dbReference type="ChEBI" id="CHEBI:18420"/>
    </cofactor>
</comment>
<accession>L0KX74</accession>